<keyword evidence="6" id="KW-0238">DNA-binding</keyword>
<dbReference type="GO" id="GO:0007059">
    <property type="term" value="P:chromosome segregation"/>
    <property type="evidence" value="ECO:0007669"/>
    <property type="project" value="UniProtKB-KW"/>
</dbReference>
<keyword evidence="2" id="KW-0963">Cytoplasm</keyword>
<evidence type="ECO:0000256" key="5">
    <source>
        <dbReference type="ARBA" id="ARBA00022908"/>
    </source>
</evidence>
<dbReference type="Pfam" id="PF13495">
    <property type="entry name" value="Phage_int_SAM_4"/>
    <property type="match status" value="1"/>
</dbReference>
<accession>J9H622</accession>
<dbReference type="Gene3D" id="1.10.443.10">
    <property type="entry name" value="Intergrase catalytic core"/>
    <property type="match status" value="1"/>
</dbReference>
<dbReference type="Gene3D" id="1.10.150.130">
    <property type="match status" value="1"/>
</dbReference>
<dbReference type="InterPro" id="IPR044068">
    <property type="entry name" value="CB"/>
</dbReference>
<dbReference type="InterPro" id="IPR010998">
    <property type="entry name" value="Integrase_recombinase_N"/>
</dbReference>
<evidence type="ECO:0000259" key="10">
    <source>
        <dbReference type="PROSITE" id="PS51900"/>
    </source>
</evidence>
<dbReference type="NCBIfam" id="NF040815">
    <property type="entry name" value="recomb_XerA_Arch"/>
    <property type="match status" value="1"/>
</dbReference>
<dbReference type="InterPro" id="IPR004107">
    <property type="entry name" value="Integrase_SAM-like_N"/>
</dbReference>
<organism evidence="11">
    <name type="scientific">gut metagenome</name>
    <dbReference type="NCBI Taxonomy" id="749906"/>
    <lineage>
        <taxon>unclassified sequences</taxon>
        <taxon>metagenomes</taxon>
        <taxon>organismal metagenomes</taxon>
    </lineage>
</organism>
<dbReference type="InterPro" id="IPR002104">
    <property type="entry name" value="Integrase_catalytic"/>
</dbReference>
<dbReference type="AlphaFoldDB" id="J9H622"/>
<dbReference type="GO" id="GO:0003677">
    <property type="term" value="F:DNA binding"/>
    <property type="evidence" value="ECO:0007669"/>
    <property type="project" value="UniProtKB-KW"/>
</dbReference>
<evidence type="ECO:0000256" key="7">
    <source>
        <dbReference type="ARBA" id="ARBA00023172"/>
    </source>
</evidence>
<gene>
    <name evidence="11" type="ORF">EVA_02408</name>
</gene>
<dbReference type="PROSITE" id="PS51900">
    <property type="entry name" value="CB"/>
    <property type="match status" value="1"/>
</dbReference>
<evidence type="ECO:0000256" key="3">
    <source>
        <dbReference type="ARBA" id="ARBA00022618"/>
    </source>
</evidence>
<comment type="caution">
    <text evidence="11">The sequence shown here is derived from an EMBL/GenBank/DDBJ whole genome shotgun (WGS) entry which is preliminary data.</text>
</comment>
<evidence type="ECO:0000313" key="11">
    <source>
        <dbReference type="EMBL" id="EJX09485.1"/>
    </source>
</evidence>
<dbReference type="GO" id="GO:0005737">
    <property type="term" value="C:cytoplasm"/>
    <property type="evidence" value="ECO:0007669"/>
    <property type="project" value="UniProtKB-SubCell"/>
</dbReference>
<dbReference type="InterPro" id="IPR013762">
    <property type="entry name" value="Integrase-like_cat_sf"/>
</dbReference>
<keyword evidence="4" id="KW-0159">Chromosome partition</keyword>
<evidence type="ECO:0000256" key="1">
    <source>
        <dbReference type="ARBA" id="ARBA00004496"/>
    </source>
</evidence>
<evidence type="ECO:0000256" key="6">
    <source>
        <dbReference type="ARBA" id="ARBA00023125"/>
    </source>
</evidence>
<sequence>MANDKERIYERIKENLYGMVDRKAIPVILDIISMSMQGYRVERDTTEVVLYEYGIEKTIYKFVVSKAVEGLSEGSLETYKRILVTFFQSVQKDIKQVTTDDIRIYLACKKMQKKSGNYMNLIRRTLSSFFKWCCDNEILTNNPVRKINSIRVEKKVRKAFSEDEMELLRISAKTLRDKSVIEFLYSTGCRVSEMCSLNISDIDFGQAKATVLGKGKKYRDVYLSPRCKIMLSEYIGSRTDNLEALFVSKPIFAENEKLNRFTKSGVEAMLRSLGKKCGIDNVHPHRFRRTAATLALKRGMPIEQVQKMLGHESIATTTIYAQSNMDDVQASHNKFII</sequence>
<evidence type="ECO:0000256" key="8">
    <source>
        <dbReference type="ARBA" id="ARBA00023306"/>
    </source>
</evidence>
<dbReference type="GO" id="GO:0006310">
    <property type="term" value="P:DNA recombination"/>
    <property type="evidence" value="ECO:0007669"/>
    <property type="project" value="UniProtKB-KW"/>
</dbReference>
<dbReference type="PANTHER" id="PTHR30349:SF77">
    <property type="entry name" value="TYROSINE RECOMBINASE XERC"/>
    <property type="match status" value="1"/>
</dbReference>
<name>J9H622_9ZZZZ</name>
<keyword evidence="5" id="KW-0229">DNA integration</keyword>
<dbReference type="EMBL" id="AMCI01000382">
    <property type="protein sequence ID" value="EJX09485.1"/>
    <property type="molecule type" value="Genomic_DNA"/>
</dbReference>
<dbReference type="GO" id="GO:0051301">
    <property type="term" value="P:cell division"/>
    <property type="evidence" value="ECO:0007669"/>
    <property type="project" value="UniProtKB-KW"/>
</dbReference>
<dbReference type="Pfam" id="PF00589">
    <property type="entry name" value="Phage_integrase"/>
    <property type="match status" value="1"/>
</dbReference>
<dbReference type="InterPro" id="IPR011010">
    <property type="entry name" value="DNA_brk_join_enz"/>
</dbReference>
<dbReference type="InterPro" id="IPR050090">
    <property type="entry name" value="Tyrosine_recombinase_XerCD"/>
</dbReference>
<evidence type="ECO:0000256" key="2">
    <source>
        <dbReference type="ARBA" id="ARBA00022490"/>
    </source>
</evidence>
<dbReference type="SUPFAM" id="SSF56349">
    <property type="entry name" value="DNA breaking-rejoining enzymes"/>
    <property type="match status" value="1"/>
</dbReference>
<protein>
    <submittedName>
        <fullName evidence="11">Site-specific recombinase, phage integrase family</fullName>
    </submittedName>
</protein>
<reference evidence="11" key="1">
    <citation type="journal article" date="2012" name="PLoS ONE">
        <title>Gene sets for utilization of primary and secondary nutrition supplies in the distal gut of endangered iberian lynx.</title>
        <authorList>
            <person name="Alcaide M."/>
            <person name="Messina E."/>
            <person name="Richter M."/>
            <person name="Bargiela R."/>
            <person name="Peplies J."/>
            <person name="Huws S.A."/>
            <person name="Newbold C.J."/>
            <person name="Golyshin P.N."/>
            <person name="Simon M.A."/>
            <person name="Lopez G."/>
            <person name="Yakimov M.M."/>
            <person name="Ferrer M."/>
        </authorList>
    </citation>
    <scope>NUCLEOTIDE SEQUENCE</scope>
</reference>
<evidence type="ECO:0000256" key="4">
    <source>
        <dbReference type="ARBA" id="ARBA00022829"/>
    </source>
</evidence>
<dbReference type="PROSITE" id="PS51898">
    <property type="entry name" value="TYR_RECOMBINASE"/>
    <property type="match status" value="1"/>
</dbReference>
<keyword evidence="3" id="KW-0132">Cell division</keyword>
<proteinExistence type="predicted"/>
<dbReference type="GO" id="GO:0015074">
    <property type="term" value="P:DNA integration"/>
    <property type="evidence" value="ECO:0007669"/>
    <property type="project" value="UniProtKB-KW"/>
</dbReference>
<keyword evidence="8" id="KW-0131">Cell cycle</keyword>
<comment type="subcellular location">
    <subcellularLocation>
        <location evidence="1">Cytoplasm</location>
    </subcellularLocation>
</comment>
<feature type="domain" description="Tyr recombinase" evidence="9">
    <location>
        <begin position="155"/>
        <end position="333"/>
    </location>
</feature>
<dbReference type="PANTHER" id="PTHR30349">
    <property type="entry name" value="PHAGE INTEGRASE-RELATED"/>
    <property type="match status" value="1"/>
</dbReference>
<feature type="domain" description="Core-binding (CB)" evidence="10">
    <location>
        <begin position="53"/>
        <end position="134"/>
    </location>
</feature>
<keyword evidence="7" id="KW-0233">DNA recombination</keyword>
<evidence type="ECO:0000259" key="9">
    <source>
        <dbReference type="PROSITE" id="PS51898"/>
    </source>
</evidence>